<protein>
    <recommendedName>
        <fullName evidence="3">Transposase DDE domain-containing protein</fullName>
    </recommendedName>
</protein>
<dbReference type="EMBL" id="JAUOEK010000024">
    <property type="protein sequence ID" value="MDO5968378.1"/>
    <property type="molecule type" value="Genomic_DNA"/>
</dbReference>
<evidence type="ECO:0000313" key="2">
    <source>
        <dbReference type="Proteomes" id="UP001176883"/>
    </source>
</evidence>
<proteinExistence type="predicted"/>
<organism evidence="1 2">
    <name type="scientific">Flavivirga aquimarina</name>
    <dbReference type="NCBI Taxonomy" id="2027862"/>
    <lineage>
        <taxon>Bacteria</taxon>
        <taxon>Pseudomonadati</taxon>
        <taxon>Bacteroidota</taxon>
        <taxon>Flavobacteriia</taxon>
        <taxon>Flavobacteriales</taxon>
        <taxon>Flavobacteriaceae</taxon>
        <taxon>Flavivirga</taxon>
    </lineage>
</organism>
<gene>
    <name evidence="1" type="ORF">Q4Q35_01025</name>
</gene>
<dbReference type="RefSeq" id="WP_303276059.1">
    <property type="nucleotide sequence ID" value="NZ_JAUOEK010000024.1"/>
</dbReference>
<evidence type="ECO:0000313" key="1">
    <source>
        <dbReference type="EMBL" id="MDO5968378.1"/>
    </source>
</evidence>
<reference evidence="1" key="1">
    <citation type="submission" date="2023-07" db="EMBL/GenBank/DDBJ databases">
        <title>Two novel species in the genus Flavivirga.</title>
        <authorList>
            <person name="Kwon K."/>
        </authorList>
    </citation>
    <scope>NUCLEOTIDE SEQUENCE</scope>
    <source>
        <strain evidence="1">KCTC 52353</strain>
    </source>
</reference>
<comment type="caution">
    <text evidence="1">The sequence shown here is derived from an EMBL/GenBank/DDBJ whole genome shotgun (WGS) entry which is preliminary data.</text>
</comment>
<accession>A0ABT8W5I5</accession>
<sequence length="214" mass="24952">MQQSCSTARGRTVHQYNCNDLLADLNIGWLKRNGAFKQATTFIDYDNTIIFNEKSDSRMTYKRAYGYQPGICFLNGDRVLYLENRNGNSDAKSFQGDTLERLFKILAKNGISRLDFFRADAASYQYEVIETLEGKVDTFYIGTRRSYVEKYYPQVKNWQKAKDRKGEDIQVGDISFKPFSNRYRKGEPQKTYRLLVKKKKRNDGQIDVFTQDGL</sequence>
<evidence type="ECO:0008006" key="3">
    <source>
        <dbReference type="Google" id="ProtNLM"/>
    </source>
</evidence>
<dbReference type="Proteomes" id="UP001176883">
    <property type="component" value="Unassembled WGS sequence"/>
</dbReference>
<name>A0ABT8W5I5_9FLAO</name>
<keyword evidence="2" id="KW-1185">Reference proteome</keyword>